<dbReference type="Proteomes" id="UP000575898">
    <property type="component" value="Unassembled WGS sequence"/>
</dbReference>
<dbReference type="RefSeq" id="WP_184033470.1">
    <property type="nucleotide sequence ID" value="NZ_JACHHY010000001.1"/>
</dbReference>
<sequence>MQADTMEQAVMTPAGARHLLRYQVLSDNEPVGELLSEQLLVVESGRSALFLRNQLAIRASSFWSDYVLDSEEEMLLDAEGLCRYAGISTEDGEQSAVTGMRETDALTLHIKEERIYTERFALSTFDATSQNAASDFLARGDGQATWRVLDLETFEIDSWQLRRLPEESLQVCGQTVSAQVVSIDICGQHSRSTAWYVHRDDACILVREIKEELGERNEVILINWDIQHATT</sequence>
<accession>A0A840MBP7</accession>
<organism evidence="1 2">
    <name type="scientific">Chitinivorax tropicus</name>
    <dbReference type="NCBI Taxonomy" id="714531"/>
    <lineage>
        <taxon>Bacteria</taxon>
        <taxon>Pseudomonadati</taxon>
        <taxon>Pseudomonadota</taxon>
        <taxon>Betaproteobacteria</taxon>
        <taxon>Chitinivorax</taxon>
    </lineage>
</organism>
<dbReference type="AlphaFoldDB" id="A0A840MBP7"/>
<name>A0A840MBP7_9PROT</name>
<keyword evidence="2" id="KW-1185">Reference proteome</keyword>
<gene>
    <name evidence="1" type="ORF">HNQ59_000016</name>
</gene>
<protein>
    <submittedName>
        <fullName evidence="1">Uncharacterized protein</fullName>
    </submittedName>
</protein>
<reference evidence="1 2" key="1">
    <citation type="submission" date="2020-08" db="EMBL/GenBank/DDBJ databases">
        <title>Genomic Encyclopedia of Type Strains, Phase IV (KMG-IV): sequencing the most valuable type-strain genomes for metagenomic binning, comparative biology and taxonomic classification.</title>
        <authorList>
            <person name="Goeker M."/>
        </authorList>
    </citation>
    <scope>NUCLEOTIDE SEQUENCE [LARGE SCALE GENOMIC DNA]</scope>
    <source>
        <strain evidence="1 2">DSM 27165</strain>
    </source>
</reference>
<evidence type="ECO:0000313" key="2">
    <source>
        <dbReference type="Proteomes" id="UP000575898"/>
    </source>
</evidence>
<evidence type="ECO:0000313" key="1">
    <source>
        <dbReference type="EMBL" id="MBB5016754.1"/>
    </source>
</evidence>
<comment type="caution">
    <text evidence="1">The sequence shown here is derived from an EMBL/GenBank/DDBJ whole genome shotgun (WGS) entry which is preliminary data.</text>
</comment>
<proteinExistence type="predicted"/>
<dbReference type="EMBL" id="JACHHY010000001">
    <property type="protein sequence ID" value="MBB5016754.1"/>
    <property type="molecule type" value="Genomic_DNA"/>
</dbReference>